<organism evidence="11 12">
    <name type="scientific">Argiope bruennichi</name>
    <name type="common">Wasp spider</name>
    <name type="synonym">Aranea bruennichi</name>
    <dbReference type="NCBI Taxonomy" id="94029"/>
    <lineage>
        <taxon>Eukaryota</taxon>
        <taxon>Metazoa</taxon>
        <taxon>Ecdysozoa</taxon>
        <taxon>Arthropoda</taxon>
        <taxon>Chelicerata</taxon>
        <taxon>Arachnida</taxon>
        <taxon>Araneae</taxon>
        <taxon>Araneomorphae</taxon>
        <taxon>Entelegynae</taxon>
        <taxon>Araneoidea</taxon>
        <taxon>Araneidae</taxon>
        <taxon>Argiope</taxon>
    </lineage>
</organism>
<keyword evidence="6" id="KW-0206">Cytoskeleton</keyword>
<evidence type="ECO:0000256" key="1">
    <source>
        <dbReference type="ARBA" id="ARBA00004611"/>
    </source>
</evidence>
<dbReference type="PANTHER" id="PTHR22069:SF0">
    <property type="entry name" value="RADIAL SPOKE HEAD PROTEIN 9 HOMOLOG"/>
    <property type="match status" value="1"/>
</dbReference>
<evidence type="ECO:0000256" key="9">
    <source>
        <dbReference type="ARBA" id="ARBA00038319"/>
    </source>
</evidence>
<evidence type="ECO:0000256" key="8">
    <source>
        <dbReference type="ARBA" id="ARBA00037822"/>
    </source>
</evidence>
<dbReference type="GO" id="GO:0060294">
    <property type="term" value="P:cilium movement involved in cell motility"/>
    <property type="evidence" value="ECO:0007669"/>
    <property type="project" value="TreeGrafter"/>
</dbReference>
<keyword evidence="3" id="KW-0970">Cilium biogenesis/degradation</keyword>
<comment type="similarity">
    <text evidence="9">Belongs to the flagellar radial spoke RSP9 family.</text>
</comment>
<evidence type="ECO:0000256" key="6">
    <source>
        <dbReference type="ARBA" id="ARBA00023212"/>
    </source>
</evidence>
<evidence type="ECO:0000256" key="5">
    <source>
        <dbReference type="ARBA" id="ARBA00023069"/>
    </source>
</evidence>
<keyword evidence="12" id="KW-1185">Reference proteome</keyword>
<dbReference type="InterPro" id="IPR028082">
    <property type="entry name" value="Peripla_BP_I"/>
</dbReference>
<proteinExistence type="inferred from homology"/>
<dbReference type="Gene3D" id="3.40.50.2300">
    <property type="match status" value="1"/>
</dbReference>
<comment type="subcellular location">
    <subcellularLocation>
        <location evidence="8">Cell projection</location>
        <location evidence="8">Kinocilium</location>
    </subcellularLocation>
    <subcellularLocation>
        <location evidence="1">Cytoplasm</location>
        <location evidence="1">Cytoskeleton</location>
        <location evidence="1">Flagellum axoneme</location>
    </subcellularLocation>
</comment>
<dbReference type="PANTHER" id="PTHR22069">
    <property type="entry name" value="MITOCHONDRIAL RIBOSOMAL PROTEIN S18"/>
    <property type="match status" value="1"/>
</dbReference>
<dbReference type="Proteomes" id="UP000807504">
    <property type="component" value="Unassembled WGS sequence"/>
</dbReference>
<dbReference type="AlphaFoldDB" id="A0A8T0E024"/>
<dbReference type="EMBL" id="JABXBU010002231">
    <property type="protein sequence ID" value="KAF8763417.1"/>
    <property type="molecule type" value="Genomic_DNA"/>
</dbReference>
<evidence type="ECO:0000256" key="4">
    <source>
        <dbReference type="ARBA" id="ARBA00022846"/>
    </source>
</evidence>
<dbReference type="GO" id="GO:0005930">
    <property type="term" value="C:axoneme"/>
    <property type="evidence" value="ECO:0007669"/>
    <property type="project" value="TreeGrafter"/>
</dbReference>
<keyword evidence="2" id="KW-0963">Cytoplasm</keyword>
<evidence type="ECO:0000313" key="11">
    <source>
        <dbReference type="EMBL" id="KAF8763417.1"/>
    </source>
</evidence>
<evidence type="ECO:0000256" key="10">
    <source>
        <dbReference type="ARBA" id="ARBA00041080"/>
    </source>
</evidence>
<keyword evidence="4" id="KW-0282">Flagellum</keyword>
<evidence type="ECO:0000256" key="3">
    <source>
        <dbReference type="ARBA" id="ARBA00022794"/>
    </source>
</evidence>
<evidence type="ECO:0000256" key="2">
    <source>
        <dbReference type="ARBA" id="ARBA00022490"/>
    </source>
</evidence>
<reference evidence="11" key="1">
    <citation type="journal article" date="2020" name="bioRxiv">
        <title>Chromosome-level reference genome of the European wasp spider Argiope bruennichi: a resource for studies on range expansion and evolutionary adaptation.</title>
        <authorList>
            <person name="Sheffer M.M."/>
            <person name="Hoppe A."/>
            <person name="Krehenwinkel H."/>
            <person name="Uhl G."/>
            <person name="Kuss A.W."/>
            <person name="Jensen L."/>
            <person name="Jensen C."/>
            <person name="Gillespie R.G."/>
            <person name="Hoff K.J."/>
            <person name="Prost S."/>
        </authorList>
    </citation>
    <scope>NUCLEOTIDE SEQUENCE</scope>
</reference>
<accession>A0A8T0E024</accession>
<keyword evidence="7" id="KW-0966">Cell projection</keyword>
<evidence type="ECO:0000256" key="7">
    <source>
        <dbReference type="ARBA" id="ARBA00023273"/>
    </source>
</evidence>
<gene>
    <name evidence="11" type="ORF">HNY73_021604</name>
</gene>
<evidence type="ECO:0000313" key="12">
    <source>
        <dbReference type="Proteomes" id="UP000807504"/>
    </source>
</evidence>
<sequence length="322" mass="36966">MKVSFLYSIDPDSTFKEISRTIVSALDDVGIQIKFLGTWSYIYHHGYGENPFDKLVEQSYQESRIYVILGHNFEYLGMMMSLQRRGLLDKGEYFVVGVDIEQYENQNPMKYLKGLLKDEIEEDAKKAFQSYLGVVASPPIGFEVFATKVNKYMQLPPFNFPNPVSSFGGMKKVPAEGAYLYDAVYVYARALNECLINKEDPYDGRGMMKYIFGRTYFRLPVEDALKLESYLHYRLPDSDVSFAPTTLICPPGGDRALQFLEPISRDYPPGCWSLQSDALQEVVTIKSLWWPGFTFCHIPETGEYNSIYMGYGERNDDLPFMV</sequence>
<name>A0A8T0E024_ARGBR</name>
<dbReference type="GO" id="GO:0044458">
    <property type="term" value="P:motile cilium assembly"/>
    <property type="evidence" value="ECO:0007669"/>
    <property type="project" value="TreeGrafter"/>
</dbReference>
<keyword evidence="5" id="KW-0969">Cilium</keyword>
<protein>
    <recommendedName>
        <fullName evidence="10">Radial spoke head protein 9 homolog</fullName>
    </recommendedName>
</protein>
<comment type="caution">
    <text evidence="11">The sequence shown here is derived from an EMBL/GenBank/DDBJ whole genome shotgun (WGS) entry which is preliminary data.</text>
</comment>
<dbReference type="SUPFAM" id="SSF53822">
    <property type="entry name" value="Periplasmic binding protein-like I"/>
    <property type="match status" value="1"/>
</dbReference>
<dbReference type="InterPro" id="IPR055316">
    <property type="entry name" value="RSP9"/>
</dbReference>
<reference evidence="11" key="2">
    <citation type="submission" date="2020-06" db="EMBL/GenBank/DDBJ databases">
        <authorList>
            <person name="Sheffer M."/>
        </authorList>
    </citation>
    <scope>NUCLEOTIDE SEQUENCE</scope>
</reference>
<dbReference type="GO" id="GO:0060091">
    <property type="term" value="C:kinocilium"/>
    <property type="evidence" value="ECO:0007669"/>
    <property type="project" value="UniProtKB-SubCell"/>
</dbReference>
<dbReference type="GO" id="GO:0035082">
    <property type="term" value="P:axoneme assembly"/>
    <property type="evidence" value="ECO:0007669"/>
    <property type="project" value="InterPro"/>
</dbReference>